<gene>
    <name evidence="2" type="ORF">EV702DRAFT_1007431</name>
</gene>
<feature type="transmembrane region" description="Helical" evidence="1">
    <location>
        <begin position="587"/>
        <end position="608"/>
    </location>
</feature>
<feature type="transmembrane region" description="Helical" evidence="1">
    <location>
        <begin position="685"/>
        <end position="707"/>
    </location>
</feature>
<protein>
    <submittedName>
        <fullName evidence="2">Uncharacterized protein</fullName>
    </submittedName>
</protein>
<keyword evidence="1" id="KW-0472">Membrane</keyword>
<sequence>MLYFLPIHDYLADNSLAFAILNSILLDMVVPRGYIRMFISRLRLIIRTTAFRSYTSILSVLLRVFRHCQAIIGGKERVFRESGLAFSSQPAPVNQEKSASMTLAVPLFSELPPRQSDGRNGVASNIQSPLDSCAPCITAMPQPATTTNIATPPHPMAPVQSFESITLIPAIPGKIKRYDRIEFQGDYAVYEIPKGPIDCSEELALVSGWEPLTHPEGALFFYHSHKRVFTDADIRASGMVENIGKAIEKAYKEVENAGIDFHPSVELVLELVEEGREEWGYYFADHDNRVIFWFEAHRSGDLIGNVRGVKCADHIRYALESQYWFVPLRSMHISSLNRSRCAETSSQPILTLCGYPHNFDRLHIELYPNKRSLPKNVVVRLREVVMYTQADNITSDTSLAPFSSEEVASMLGLMDPLMNSADVEHEYAHEHSVWIVGKPEHIRPVDYLIFLRLSARFMEEFCELWLVGSASRLLITFIGNAKFVNFCGQPGARLNADQSLYRDPDTCSNNVLLRVMNFVLFGSPNAHHKALQKIWVDSTIVQPRWKNFINRLNSEWNGYTIFSTVMLAVDISFLAVPSVQSQTAAILVSYMSALCTMGSLVVSLVLAGQVNDSRRDSAKSVVSSLFDCLACILYVQASFMEGMSGSVLGLQSLALMLSLPYALLIWGMTFFAVALSIVIFNTSGVVTISVVSPIWVAIFILATWPVLASNDVHISDLLPWITKQIKSHPIQSWIATRSRVESDV</sequence>
<evidence type="ECO:0000313" key="3">
    <source>
        <dbReference type="Proteomes" id="UP000714275"/>
    </source>
</evidence>
<reference evidence="2" key="1">
    <citation type="journal article" date="2020" name="New Phytol.">
        <title>Comparative genomics reveals dynamic genome evolution in host specialist ectomycorrhizal fungi.</title>
        <authorList>
            <person name="Lofgren L.A."/>
            <person name="Nguyen N.H."/>
            <person name="Vilgalys R."/>
            <person name="Ruytinx J."/>
            <person name="Liao H.L."/>
            <person name="Branco S."/>
            <person name="Kuo A."/>
            <person name="LaButti K."/>
            <person name="Lipzen A."/>
            <person name="Andreopoulos W."/>
            <person name="Pangilinan J."/>
            <person name="Riley R."/>
            <person name="Hundley H."/>
            <person name="Na H."/>
            <person name="Barry K."/>
            <person name="Grigoriev I.V."/>
            <person name="Stajich J.E."/>
            <person name="Kennedy P.G."/>
        </authorList>
    </citation>
    <scope>NUCLEOTIDE SEQUENCE</scope>
    <source>
        <strain evidence="2">DOB743</strain>
    </source>
</reference>
<proteinExistence type="predicted"/>
<keyword evidence="1" id="KW-0812">Transmembrane</keyword>
<name>A0A9P7D253_9AGAM</name>
<dbReference type="Proteomes" id="UP000714275">
    <property type="component" value="Unassembled WGS sequence"/>
</dbReference>
<keyword evidence="1" id="KW-1133">Transmembrane helix</keyword>
<dbReference type="EMBL" id="JABBWD010000032">
    <property type="protein sequence ID" value="KAG1775696.1"/>
    <property type="molecule type" value="Genomic_DNA"/>
</dbReference>
<comment type="caution">
    <text evidence="2">The sequence shown here is derived from an EMBL/GenBank/DDBJ whole genome shotgun (WGS) entry which is preliminary data.</text>
</comment>
<dbReference type="OrthoDB" id="2657661at2759"/>
<feature type="transmembrane region" description="Helical" evidence="1">
    <location>
        <begin position="620"/>
        <end position="639"/>
    </location>
</feature>
<feature type="transmembrane region" description="Helical" evidence="1">
    <location>
        <begin position="556"/>
        <end position="575"/>
    </location>
</feature>
<evidence type="ECO:0000256" key="1">
    <source>
        <dbReference type="SAM" id="Phobius"/>
    </source>
</evidence>
<dbReference type="AlphaFoldDB" id="A0A9P7D253"/>
<organism evidence="2 3">
    <name type="scientific">Suillus placidus</name>
    <dbReference type="NCBI Taxonomy" id="48579"/>
    <lineage>
        <taxon>Eukaryota</taxon>
        <taxon>Fungi</taxon>
        <taxon>Dikarya</taxon>
        <taxon>Basidiomycota</taxon>
        <taxon>Agaricomycotina</taxon>
        <taxon>Agaricomycetes</taxon>
        <taxon>Agaricomycetidae</taxon>
        <taxon>Boletales</taxon>
        <taxon>Suillineae</taxon>
        <taxon>Suillaceae</taxon>
        <taxon>Suillus</taxon>
    </lineage>
</organism>
<evidence type="ECO:0000313" key="2">
    <source>
        <dbReference type="EMBL" id="KAG1775696.1"/>
    </source>
</evidence>
<feature type="transmembrane region" description="Helical" evidence="1">
    <location>
        <begin position="659"/>
        <end position="680"/>
    </location>
</feature>
<keyword evidence="3" id="KW-1185">Reference proteome</keyword>
<feature type="transmembrane region" description="Helical" evidence="1">
    <location>
        <begin position="15"/>
        <end position="35"/>
    </location>
</feature>
<accession>A0A9P7D253</accession>